<dbReference type="AlphaFoldDB" id="A0AAD5SIH1"/>
<dbReference type="Proteomes" id="UP001212841">
    <property type="component" value="Unassembled WGS sequence"/>
</dbReference>
<comment type="caution">
    <text evidence="1">The sequence shown here is derived from an EMBL/GenBank/DDBJ whole genome shotgun (WGS) entry which is preliminary data.</text>
</comment>
<sequence length="69" mass="8359">MSLHVHVDLPFLRPIWDGLDKEKEDEDIADDEVQRERLREVRRMFQEVEGRWLERRNGGLKLVELDMDV</sequence>
<name>A0AAD5SIH1_9FUNG</name>
<keyword evidence="2" id="KW-1185">Reference proteome</keyword>
<proteinExistence type="predicted"/>
<gene>
    <name evidence="1" type="ORF">HK097_010956</name>
</gene>
<accession>A0AAD5SIH1</accession>
<dbReference type="EMBL" id="JADGJD010000086">
    <property type="protein sequence ID" value="KAJ3055299.1"/>
    <property type="molecule type" value="Genomic_DNA"/>
</dbReference>
<protein>
    <submittedName>
        <fullName evidence="1">Uncharacterized protein</fullName>
    </submittedName>
</protein>
<evidence type="ECO:0000313" key="2">
    <source>
        <dbReference type="Proteomes" id="UP001212841"/>
    </source>
</evidence>
<evidence type="ECO:0000313" key="1">
    <source>
        <dbReference type="EMBL" id="KAJ3055299.1"/>
    </source>
</evidence>
<organism evidence="1 2">
    <name type="scientific">Rhizophlyctis rosea</name>
    <dbReference type="NCBI Taxonomy" id="64517"/>
    <lineage>
        <taxon>Eukaryota</taxon>
        <taxon>Fungi</taxon>
        <taxon>Fungi incertae sedis</taxon>
        <taxon>Chytridiomycota</taxon>
        <taxon>Chytridiomycota incertae sedis</taxon>
        <taxon>Chytridiomycetes</taxon>
        <taxon>Rhizophlyctidales</taxon>
        <taxon>Rhizophlyctidaceae</taxon>
        <taxon>Rhizophlyctis</taxon>
    </lineage>
</organism>
<reference evidence="1" key="1">
    <citation type="submission" date="2020-05" db="EMBL/GenBank/DDBJ databases">
        <title>Phylogenomic resolution of chytrid fungi.</title>
        <authorList>
            <person name="Stajich J.E."/>
            <person name="Amses K."/>
            <person name="Simmons R."/>
            <person name="Seto K."/>
            <person name="Myers J."/>
            <person name="Bonds A."/>
            <person name="Quandt C.A."/>
            <person name="Barry K."/>
            <person name="Liu P."/>
            <person name="Grigoriev I."/>
            <person name="Longcore J.E."/>
            <person name="James T.Y."/>
        </authorList>
    </citation>
    <scope>NUCLEOTIDE SEQUENCE</scope>
    <source>
        <strain evidence="1">JEL0318</strain>
    </source>
</reference>